<name>A0ABQ1J9U4_9PROT</name>
<accession>A0ABQ1J9U4</accession>
<organism evidence="7 8">
    <name type="scientific">Henriciella pelagia</name>
    <dbReference type="NCBI Taxonomy" id="1977912"/>
    <lineage>
        <taxon>Bacteria</taxon>
        <taxon>Pseudomonadati</taxon>
        <taxon>Pseudomonadota</taxon>
        <taxon>Alphaproteobacteria</taxon>
        <taxon>Hyphomonadales</taxon>
        <taxon>Hyphomonadaceae</taxon>
        <taxon>Henriciella</taxon>
    </lineage>
</organism>
<feature type="transmembrane region" description="Helical" evidence="6">
    <location>
        <begin position="12"/>
        <end position="31"/>
    </location>
</feature>
<gene>
    <name evidence="7" type="ORF">GCM10011503_08490</name>
</gene>
<reference evidence="8" key="1">
    <citation type="journal article" date="2019" name="Int. J. Syst. Evol. Microbiol.">
        <title>The Global Catalogue of Microorganisms (GCM) 10K type strain sequencing project: providing services to taxonomists for standard genome sequencing and annotation.</title>
        <authorList>
            <consortium name="The Broad Institute Genomics Platform"/>
            <consortium name="The Broad Institute Genome Sequencing Center for Infectious Disease"/>
            <person name="Wu L."/>
            <person name="Ma J."/>
        </authorList>
    </citation>
    <scope>NUCLEOTIDE SEQUENCE [LARGE SCALE GENOMIC DNA]</scope>
    <source>
        <strain evidence="8">CGMCC 1.15928</strain>
    </source>
</reference>
<keyword evidence="8" id="KW-1185">Reference proteome</keyword>
<dbReference type="PANTHER" id="PTHR21659:SF42">
    <property type="entry name" value="UPF0057 MEMBRANE PROTEIN ZK632.10-RELATED"/>
    <property type="match status" value="1"/>
</dbReference>
<comment type="similarity">
    <text evidence="2">Belongs to the UPF0057 (PMP3) family.</text>
</comment>
<protein>
    <recommendedName>
        <fullName evidence="9">YqaE/Pmp3 family membrane protein</fullName>
    </recommendedName>
</protein>
<evidence type="ECO:0000256" key="6">
    <source>
        <dbReference type="SAM" id="Phobius"/>
    </source>
</evidence>
<dbReference type="RefSeq" id="WP_084394270.1">
    <property type="nucleotide sequence ID" value="NZ_BMKF01000001.1"/>
</dbReference>
<comment type="caution">
    <text evidence="7">The sequence shown here is derived from an EMBL/GenBank/DDBJ whole genome shotgun (WGS) entry which is preliminary data.</text>
</comment>
<dbReference type="Proteomes" id="UP000628854">
    <property type="component" value="Unassembled WGS sequence"/>
</dbReference>
<evidence type="ECO:0000256" key="2">
    <source>
        <dbReference type="ARBA" id="ARBA00009530"/>
    </source>
</evidence>
<evidence type="ECO:0000256" key="1">
    <source>
        <dbReference type="ARBA" id="ARBA00004370"/>
    </source>
</evidence>
<dbReference type="InterPro" id="IPR000612">
    <property type="entry name" value="PMP3"/>
</dbReference>
<evidence type="ECO:0000256" key="5">
    <source>
        <dbReference type="ARBA" id="ARBA00023136"/>
    </source>
</evidence>
<evidence type="ECO:0000313" key="7">
    <source>
        <dbReference type="EMBL" id="GGB62142.1"/>
    </source>
</evidence>
<evidence type="ECO:0000256" key="4">
    <source>
        <dbReference type="ARBA" id="ARBA00022989"/>
    </source>
</evidence>
<feature type="transmembrane region" description="Helical" evidence="6">
    <location>
        <begin position="38"/>
        <end position="61"/>
    </location>
</feature>
<evidence type="ECO:0000256" key="3">
    <source>
        <dbReference type="ARBA" id="ARBA00022692"/>
    </source>
</evidence>
<evidence type="ECO:0000313" key="8">
    <source>
        <dbReference type="Proteomes" id="UP000628854"/>
    </source>
</evidence>
<dbReference type="PROSITE" id="PS01309">
    <property type="entry name" value="UPF0057"/>
    <property type="match status" value="1"/>
</dbReference>
<dbReference type="PANTHER" id="PTHR21659">
    <property type="entry name" value="HYDROPHOBIC PROTEIN RCI2 LOW TEMPERATURE AND SALT RESPONSIVE PROTEIN LTI6 -RELATED"/>
    <property type="match status" value="1"/>
</dbReference>
<keyword evidence="5 6" id="KW-0472">Membrane</keyword>
<dbReference type="EMBL" id="BMKF01000001">
    <property type="protein sequence ID" value="GGB62142.1"/>
    <property type="molecule type" value="Genomic_DNA"/>
</dbReference>
<proteinExistence type="inferred from homology"/>
<keyword evidence="4 6" id="KW-1133">Transmembrane helix</keyword>
<dbReference type="Pfam" id="PF01679">
    <property type="entry name" value="Pmp3"/>
    <property type="match status" value="1"/>
</dbReference>
<keyword evidence="3 6" id="KW-0812">Transmembrane</keyword>
<evidence type="ECO:0008006" key="9">
    <source>
        <dbReference type="Google" id="ProtNLM"/>
    </source>
</evidence>
<sequence length="64" mass="6694">MTTHSDTAPSSGGLITILLSILLPPLGVALSRGIGKQFVFNILLTVLGYVPGLVHAVWLAARPE</sequence>
<comment type="subcellular location">
    <subcellularLocation>
        <location evidence="1">Membrane</location>
    </subcellularLocation>
</comment>